<comment type="similarity">
    <text evidence="2">Belongs to the iron-containing alcohol dehydrogenase family.</text>
</comment>
<evidence type="ECO:0000256" key="1">
    <source>
        <dbReference type="ARBA" id="ARBA00001962"/>
    </source>
</evidence>
<name>A0A1S8CQK9_9GAMM</name>
<evidence type="ECO:0000259" key="6">
    <source>
        <dbReference type="Pfam" id="PF25137"/>
    </source>
</evidence>
<dbReference type="GO" id="GO:0004022">
    <property type="term" value="F:alcohol dehydrogenase (NAD+) activity"/>
    <property type="evidence" value="ECO:0007669"/>
    <property type="project" value="TreeGrafter"/>
</dbReference>
<evidence type="ECO:0000313" key="8">
    <source>
        <dbReference type="Proteomes" id="UP000192132"/>
    </source>
</evidence>
<dbReference type="RefSeq" id="WP_026472017.1">
    <property type="nucleotide sequence ID" value="NZ_MLCN01000045.1"/>
</dbReference>
<keyword evidence="4" id="KW-0520">NAD</keyword>
<feature type="domain" description="Fe-containing alcohol dehydrogenase-like C-terminal" evidence="6">
    <location>
        <begin position="207"/>
        <end position="398"/>
    </location>
</feature>
<dbReference type="CDD" id="cd08189">
    <property type="entry name" value="Fe-ADH-like"/>
    <property type="match status" value="1"/>
</dbReference>
<dbReference type="Proteomes" id="UP000192132">
    <property type="component" value="Unassembled WGS sequence"/>
</dbReference>
<dbReference type="Pfam" id="PF25137">
    <property type="entry name" value="ADH_Fe_C"/>
    <property type="match status" value="1"/>
</dbReference>
<dbReference type="InterPro" id="IPR001670">
    <property type="entry name" value="ADH_Fe/GldA"/>
</dbReference>
<dbReference type="Gene3D" id="1.20.1090.10">
    <property type="entry name" value="Dehydroquinate synthase-like - alpha domain"/>
    <property type="match status" value="1"/>
</dbReference>
<comment type="cofactor">
    <cofactor evidence="1">
        <name>Fe cation</name>
        <dbReference type="ChEBI" id="CHEBI:24875"/>
    </cofactor>
</comment>
<keyword evidence="8" id="KW-1185">Reference proteome</keyword>
<evidence type="ECO:0000259" key="5">
    <source>
        <dbReference type="Pfam" id="PF00465"/>
    </source>
</evidence>
<dbReference type="PANTHER" id="PTHR11496:SF102">
    <property type="entry name" value="ALCOHOL DEHYDROGENASE 4"/>
    <property type="match status" value="1"/>
</dbReference>
<dbReference type="InterPro" id="IPR056798">
    <property type="entry name" value="ADH_Fe_C"/>
</dbReference>
<dbReference type="STRING" id="1907941.BKE30_13895"/>
<dbReference type="InterPro" id="IPR018211">
    <property type="entry name" value="ADH_Fe_CS"/>
</dbReference>
<keyword evidence="3" id="KW-0560">Oxidoreductase</keyword>
<sequence>MAILTTILKAKAQLAALKLVIRIVPVPRPLVLVGPDSALRLCSTISHLGVSHVLIVTDQILYDLGLIQPLEKALKQHGIQTSVFSGVSPDPTIRVVEDGLSVLQSSHCDSVLAVGGGSSIDAAKVIALAATNKKTPQELIGIFKGSKRSLPLFVIPTTAGTGSEVSIGAVLSDNQSHQKGLVIDPKLVPLAAALDPKIMQGMPRSVTADTGLDALTHALEAWVSEFASPESDYYAGAAIRLIFENLPLAWRDGNNLNAREAMALASHYAGLALNQAGLGYIHAIAHQLGAYYGIPHGRANAIVMPHILEFNRKASRQRLAALARQTGLAEASVSDAKATDALIAHVKALLVELNIDTRIPGMNSSDFEAMANAAFAEAHGTYAVPKYMSHSEAKNLLGALTGR</sequence>
<dbReference type="InterPro" id="IPR039697">
    <property type="entry name" value="Alcohol_dehydrogenase_Fe"/>
</dbReference>
<dbReference type="SUPFAM" id="SSF56796">
    <property type="entry name" value="Dehydroquinate synthase-like"/>
    <property type="match status" value="1"/>
</dbReference>
<dbReference type="EMBL" id="MLCN01000045">
    <property type="protein sequence ID" value="ONG37718.1"/>
    <property type="molecule type" value="Genomic_DNA"/>
</dbReference>
<comment type="caution">
    <text evidence="7">The sequence shown here is derived from an EMBL/GenBank/DDBJ whole genome shotgun (WGS) entry which is preliminary data.</text>
</comment>
<dbReference type="PANTHER" id="PTHR11496">
    <property type="entry name" value="ALCOHOL DEHYDROGENASE"/>
    <property type="match status" value="1"/>
</dbReference>
<dbReference type="GO" id="GO:0046872">
    <property type="term" value="F:metal ion binding"/>
    <property type="evidence" value="ECO:0007669"/>
    <property type="project" value="InterPro"/>
</dbReference>
<evidence type="ECO:0000256" key="4">
    <source>
        <dbReference type="ARBA" id="ARBA00023027"/>
    </source>
</evidence>
<protein>
    <submittedName>
        <fullName evidence="7">Uncharacterized protein</fullName>
    </submittedName>
</protein>
<evidence type="ECO:0000256" key="3">
    <source>
        <dbReference type="ARBA" id="ARBA00023002"/>
    </source>
</evidence>
<dbReference type="AlphaFoldDB" id="A0A1S8CQK9"/>
<evidence type="ECO:0000256" key="2">
    <source>
        <dbReference type="ARBA" id="ARBA00007358"/>
    </source>
</evidence>
<dbReference type="OrthoDB" id="9815791at2"/>
<proteinExistence type="inferred from homology"/>
<dbReference type="PROSITE" id="PS00060">
    <property type="entry name" value="ADH_IRON_2"/>
    <property type="match status" value="1"/>
</dbReference>
<gene>
    <name evidence="7" type="ORF">BKE30_13895</name>
</gene>
<dbReference type="FunFam" id="3.40.50.1970:FF:000003">
    <property type="entry name" value="Alcohol dehydrogenase, iron-containing"/>
    <property type="match status" value="1"/>
</dbReference>
<reference evidence="7 8" key="1">
    <citation type="submission" date="2016-10" db="EMBL/GenBank/DDBJ databases">
        <title>Draft Genome sequence of Alkanindiges sp. strain H1.</title>
        <authorList>
            <person name="Subhash Y."/>
            <person name="Lee S."/>
        </authorList>
    </citation>
    <scope>NUCLEOTIDE SEQUENCE [LARGE SCALE GENOMIC DNA]</scope>
    <source>
        <strain evidence="7 8">H1</strain>
    </source>
</reference>
<accession>A0A1S8CQK9</accession>
<dbReference type="Pfam" id="PF00465">
    <property type="entry name" value="Fe-ADH"/>
    <property type="match status" value="1"/>
</dbReference>
<dbReference type="Gene3D" id="3.40.50.1970">
    <property type="match status" value="1"/>
</dbReference>
<evidence type="ECO:0000313" key="7">
    <source>
        <dbReference type="EMBL" id="ONG37718.1"/>
    </source>
</evidence>
<organism evidence="7 8">
    <name type="scientific">Alkanindiges hydrocarboniclasticus</name>
    <dbReference type="NCBI Taxonomy" id="1907941"/>
    <lineage>
        <taxon>Bacteria</taxon>
        <taxon>Pseudomonadati</taxon>
        <taxon>Pseudomonadota</taxon>
        <taxon>Gammaproteobacteria</taxon>
        <taxon>Moraxellales</taxon>
        <taxon>Moraxellaceae</taxon>
        <taxon>Alkanindiges</taxon>
    </lineage>
</organism>
<feature type="domain" description="Alcohol dehydrogenase iron-type/glycerol dehydrogenase GldA" evidence="5">
    <location>
        <begin position="31"/>
        <end position="196"/>
    </location>
</feature>
<dbReference type="FunFam" id="1.20.1090.10:FF:000001">
    <property type="entry name" value="Aldehyde-alcohol dehydrogenase"/>
    <property type="match status" value="1"/>
</dbReference>